<dbReference type="Proteomes" id="UP000789831">
    <property type="component" value="Unassembled WGS sequence"/>
</dbReference>
<keyword evidence="1" id="KW-0812">Transmembrane</keyword>
<dbReference type="Gene3D" id="1.20.1070.10">
    <property type="entry name" value="Rhodopsin 7-helix transmembrane proteins"/>
    <property type="match status" value="1"/>
</dbReference>
<dbReference type="EMBL" id="CAJVPL010000465">
    <property type="protein sequence ID" value="CAG8500232.1"/>
    <property type="molecule type" value="Genomic_DNA"/>
</dbReference>
<accession>A0A9N8ZLW8</accession>
<feature type="transmembrane region" description="Helical" evidence="1">
    <location>
        <begin position="308"/>
        <end position="326"/>
    </location>
</feature>
<keyword evidence="3" id="KW-1185">Reference proteome</keyword>
<name>A0A9N8ZLW8_9GLOM</name>
<feature type="transmembrane region" description="Helical" evidence="1">
    <location>
        <begin position="121"/>
        <end position="143"/>
    </location>
</feature>
<organism evidence="2 3">
    <name type="scientific">Ambispora gerdemannii</name>
    <dbReference type="NCBI Taxonomy" id="144530"/>
    <lineage>
        <taxon>Eukaryota</taxon>
        <taxon>Fungi</taxon>
        <taxon>Fungi incertae sedis</taxon>
        <taxon>Mucoromycota</taxon>
        <taxon>Glomeromycotina</taxon>
        <taxon>Glomeromycetes</taxon>
        <taxon>Archaeosporales</taxon>
        <taxon>Ambisporaceae</taxon>
        <taxon>Ambispora</taxon>
    </lineage>
</organism>
<feature type="transmembrane region" description="Helical" evidence="1">
    <location>
        <begin position="71"/>
        <end position="101"/>
    </location>
</feature>
<dbReference type="OrthoDB" id="2405853at2759"/>
<keyword evidence="1" id="KW-1133">Transmembrane helix</keyword>
<reference evidence="2" key="1">
    <citation type="submission" date="2021-06" db="EMBL/GenBank/DDBJ databases">
        <authorList>
            <person name="Kallberg Y."/>
            <person name="Tangrot J."/>
            <person name="Rosling A."/>
        </authorList>
    </citation>
    <scope>NUCLEOTIDE SEQUENCE</scope>
    <source>
        <strain evidence="2">MT106</strain>
    </source>
</reference>
<evidence type="ECO:0000313" key="2">
    <source>
        <dbReference type="EMBL" id="CAG8500232.1"/>
    </source>
</evidence>
<comment type="caution">
    <text evidence="2">The sequence shown here is derived from an EMBL/GenBank/DDBJ whole genome shotgun (WGS) entry which is preliminary data.</text>
</comment>
<evidence type="ECO:0000256" key="1">
    <source>
        <dbReference type="SAM" id="Phobius"/>
    </source>
</evidence>
<feature type="transmembrane region" description="Helical" evidence="1">
    <location>
        <begin position="5"/>
        <end position="22"/>
    </location>
</feature>
<feature type="transmembrane region" description="Helical" evidence="1">
    <location>
        <begin position="179"/>
        <end position="196"/>
    </location>
</feature>
<feature type="transmembrane region" description="Helical" evidence="1">
    <location>
        <begin position="29"/>
        <end position="51"/>
    </location>
</feature>
<feature type="transmembrane region" description="Helical" evidence="1">
    <location>
        <begin position="245"/>
        <end position="269"/>
    </location>
</feature>
<gene>
    <name evidence="2" type="ORF">AGERDE_LOCUS4208</name>
</gene>
<protein>
    <submittedName>
        <fullName evidence="2">4957_t:CDS:1</fullName>
    </submittedName>
</protein>
<keyword evidence="1" id="KW-0472">Membrane</keyword>
<evidence type="ECO:0000313" key="3">
    <source>
        <dbReference type="Proteomes" id="UP000789831"/>
    </source>
</evidence>
<proteinExistence type="predicted"/>
<sequence>METWLLLLCCVVTVFCFQNIYVQVKRQGFVLICYSVANSLISLSFVISGLFLPNDFTTFPTNNDEEKTTLWHNLVCAISGVLLSANMIANYTTALALSIELFITLRRKQRATRTSEGLKKLYCFLCLVLPYAAALTGLVILLVNHDRVFDSAPESGVCTIARHGTNRIGLFMVLSLPEFLPIYPAAILSALALIPVGKKVFKTRQFTSSLDGPIKQQARAMTRVTRGGPPPVSHSNPKTIIPKNVLIRMGLWCGLLIISGVPTCTILLARSIQYLMTPSEDNETAIRLLRVFPDNRNFLSTNEIELKMLLSIILFLICFGTGRFAFEQYEELWQKICKTIFQNPFTILRKRKEGPPGEQNSMEIVLPEYQQQNSNNGAKPKPMKSFSYRTASFRTSVNTSSAAPAPYFRLQSDTPPDNASIQNDYFLNVPNLNGGGLGDDDILNTRVESIVELQSQSQPQPQITIPDPAFINKKIDP</sequence>
<dbReference type="AlphaFoldDB" id="A0A9N8ZLW8"/>